<protein>
    <submittedName>
        <fullName evidence="3">Alpha/beta hydrolase</fullName>
    </submittedName>
</protein>
<name>A0A937FZA9_9BACT</name>
<accession>A0A937FZA9</accession>
<keyword evidence="1 3" id="KW-0378">Hydrolase</keyword>
<organism evidence="3 4">
    <name type="scientific">Fulvivirga marina</name>
    <dbReference type="NCBI Taxonomy" id="2494733"/>
    <lineage>
        <taxon>Bacteria</taxon>
        <taxon>Pseudomonadati</taxon>
        <taxon>Bacteroidota</taxon>
        <taxon>Cytophagia</taxon>
        <taxon>Cytophagales</taxon>
        <taxon>Fulvivirgaceae</taxon>
        <taxon>Fulvivirga</taxon>
    </lineage>
</organism>
<dbReference type="GO" id="GO:0016020">
    <property type="term" value="C:membrane"/>
    <property type="evidence" value="ECO:0007669"/>
    <property type="project" value="TreeGrafter"/>
</dbReference>
<dbReference type="RefSeq" id="WP_202857308.1">
    <property type="nucleotide sequence ID" value="NZ_JAEUGD010000053.1"/>
</dbReference>
<dbReference type="PANTHER" id="PTHR43798:SF31">
    <property type="entry name" value="AB HYDROLASE SUPERFAMILY PROTEIN YCLE"/>
    <property type="match status" value="1"/>
</dbReference>
<dbReference type="GO" id="GO:0016787">
    <property type="term" value="F:hydrolase activity"/>
    <property type="evidence" value="ECO:0007669"/>
    <property type="project" value="UniProtKB-KW"/>
</dbReference>
<dbReference type="EMBL" id="JAEUGD010000053">
    <property type="protein sequence ID" value="MBL6447772.1"/>
    <property type="molecule type" value="Genomic_DNA"/>
</dbReference>
<dbReference type="PANTHER" id="PTHR43798">
    <property type="entry name" value="MONOACYLGLYCEROL LIPASE"/>
    <property type="match status" value="1"/>
</dbReference>
<dbReference type="Gene3D" id="3.40.50.1820">
    <property type="entry name" value="alpha/beta hydrolase"/>
    <property type="match status" value="1"/>
</dbReference>
<proteinExistence type="predicted"/>
<evidence type="ECO:0000259" key="2">
    <source>
        <dbReference type="Pfam" id="PF00561"/>
    </source>
</evidence>
<dbReference type="Proteomes" id="UP000614216">
    <property type="component" value="Unassembled WGS sequence"/>
</dbReference>
<reference evidence="3" key="1">
    <citation type="submission" date="2021-01" db="EMBL/GenBank/DDBJ databases">
        <title>Fulvivirga kasyanovii gen. nov., sp nov., a novel member of the phylum Bacteroidetes isolated from seawater in a mussel farm.</title>
        <authorList>
            <person name="Zhao L.-H."/>
            <person name="Wang Z.-J."/>
        </authorList>
    </citation>
    <scope>NUCLEOTIDE SEQUENCE</scope>
    <source>
        <strain evidence="3">29W222</strain>
    </source>
</reference>
<keyword evidence="4" id="KW-1185">Reference proteome</keyword>
<sequence length="257" mass="29489">MTNYGFTQTPAKSEAVRVNGKNIYYEVYGEGEPLILLHGYTSSSKAWKSYISDFESNFKVYLVDLTGHGKSDAFKSELSIPSVGEDLNALFAHLELERVKAIGFSYGGDVLYQLALINPQAIESMIVIGSLGSWDVNNHPEWQEYFAYENIAQFEWIRFHHNSEEQIRAILEQFNNYTVRLSDEQLQNISIRTLIMLGDDDAGMPLEEVLRVRKHLPESDLWILPNVSHGVHEGEYKEEFVKRAKKFFAEKTSTEEH</sequence>
<dbReference type="SUPFAM" id="SSF53474">
    <property type="entry name" value="alpha/beta-Hydrolases"/>
    <property type="match status" value="1"/>
</dbReference>
<evidence type="ECO:0000313" key="4">
    <source>
        <dbReference type="Proteomes" id="UP000614216"/>
    </source>
</evidence>
<dbReference type="Pfam" id="PF00561">
    <property type="entry name" value="Abhydrolase_1"/>
    <property type="match status" value="1"/>
</dbReference>
<gene>
    <name evidence="3" type="ORF">JMN32_15745</name>
</gene>
<comment type="caution">
    <text evidence="3">The sequence shown here is derived from an EMBL/GenBank/DDBJ whole genome shotgun (WGS) entry which is preliminary data.</text>
</comment>
<dbReference type="InterPro" id="IPR029058">
    <property type="entry name" value="AB_hydrolase_fold"/>
</dbReference>
<feature type="domain" description="AB hydrolase-1" evidence="2">
    <location>
        <begin position="33"/>
        <end position="144"/>
    </location>
</feature>
<evidence type="ECO:0000256" key="1">
    <source>
        <dbReference type="ARBA" id="ARBA00022801"/>
    </source>
</evidence>
<evidence type="ECO:0000313" key="3">
    <source>
        <dbReference type="EMBL" id="MBL6447772.1"/>
    </source>
</evidence>
<dbReference type="AlphaFoldDB" id="A0A937FZA9"/>
<dbReference type="InterPro" id="IPR000073">
    <property type="entry name" value="AB_hydrolase_1"/>
</dbReference>
<dbReference type="PRINTS" id="PR00111">
    <property type="entry name" value="ABHYDROLASE"/>
</dbReference>
<dbReference type="InterPro" id="IPR050266">
    <property type="entry name" value="AB_hydrolase_sf"/>
</dbReference>